<keyword evidence="8 10" id="KW-0472">Membrane</keyword>
<dbReference type="InterPro" id="IPR006153">
    <property type="entry name" value="Cation/H_exchanger_TM"/>
</dbReference>
<keyword evidence="4 10" id="KW-0812">Transmembrane</keyword>
<dbReference type="GO" id="GO:0015386">
    <property type="term" value="F:potassium:proton antiporter activity"/>
    <property type="evidence" value="ECO:0007669"/>
    <property type="project" value="TreeGrafter"/>
</dbReference>
<comment type="caution">
    <text evidence="12">The sequence shown here is derived from an EMBL/GenBank/DDBJ whole genome shotgun (WGS) entry which is preliminary data.</text>
</comment>
<sequence>MPQIITLYIVLLFIILALVMLAQRLKISYPIVLVLGGLAISFVPALPEISIDPEIIFLIFLPPLLFEAAWQTSWKDFWKWRRVIGSFAFGIVILTAGVVAVVSASVIPGFTLALGFLLGGIISPPDAVSATSIMRGVQVPKRLVAIIEGESLLNDASSLVVFRFALAAVASGTFVWQQASVSFVIVIVMGTITGLVIALIFYAIIRWLPTTPSMDTVLTLIAPYAMYITAEHFHVSGVLAVVSGGLFLSSRRYEIMNHISRLQGVNVWTTLGFVLNGLVFMFIGLELPVIVEGLGPDALPGAILYGFIISVVIIITRLLSCLGASVFTVFISRFITTADSSPGWRMPLVFGWAGMRGVVSLASALSIPLLLDNGQAFPQRNMILFITFMVILITLVLQGLTLPAVIRWLQLPDRDVVIPATQQEAIIQRKLNERTLALLDERYTTDLTQNMPLQNLRTTVQNDLRFLAAQVSPERDVSADSGHRYHTIVTELIQHKRELLHKINRKEEFDEELVRKYLTQLDLEEEKLRQRFGEETQR</sequence>
<dbReference type="InterPro" id="IPR004705">
    <property type="entry name" value="Cation/H_exchanger_CPA1_bac"/>
</dbReference>
<dbReference type="GO" id="GO:0051453">
    <property type="term" value="P:regulation of intracellular pH"/>
    <property type="evidence" value="ECO:0007669"/>
    <property type="project" value="TreeGrafter"/>
</dbReference>
<evidence type="ECO:0000259" key="11">
    <source>
        <dbReference type="Pfam" id="PF00999"/>
    </source>
</evidence>
<dbReference type="GO" id="GO:0098719">
    <property type="term" value="P:sodium ion import across plasma membrane"/>
    <property type="evidence" value="ECO:0007669"/>
    <property type="project" value="TreeGrafter"/>
</dbReference>
<comment type="similarity">
    <text evidence="10">Belongs to the monovalent cation:proton antiporter 1 (CPA1) transporter (TC 2.A.36) family.</text>
</comment>
<accession>A0AAP2DCG2</accession>
<keyword evidence="9 10" id="KW-0739">Sodium transport</keyword>
<dbReference type="EMBL" id="JAHESC010000042">
    <property type="protein sequence ID" value="MBT1689478.1"/>
    <property type="molecule type" value="Genomic_DNA"/>
</dbReference>
<dbReference type="Proteomes" id="UP001319180">
    <property type="component" value="Unassembled WGS sequence"/>
</dbReference>
<dbReference type="AlphaFoldDB" id="A0AAP2DCG2"/>
<keyword evidence="7 10" id="KW-0406">Ion transport</keyword>
<feature type="transmembrane region" description="Helical" evidence="10">
    <location>
        <begin position="268"/>
        <end position="291"/>
    </location>
</feature>
<feature type="transmembrane region" description="Helical" evidence="10">
    <location>
        <begin position="29"/>
        <end position="49"/>
    </location>
</feature>
<dbReference type="Pfam" id="PF00999">
    <property type="entry name" value="Na_H_Exchanger"/>
    <property type="match status" value="1"/>
</dbReference>
<name>A0AAP2DCG2_9BACT</name>
<evidence type="ECO:0000256" key="4">
    <source>
        <dbReference type="ARBA" id="ARBA00022692"/>
    </source>
</evidence>
<evidence type="ECO:0000256" key="3">
    <source>
        <dbReference type="ARBA" id="ARBA00022475"/>
    </source>
</evidence>
<keyword evidence="5 10" id="KW-1133">Transmembrane helix</keyword>
<feature type="transmembrane region" description="Helical" evidence="10">
    <location>
        <begin position="156"/>
        <end position="176"/>
    </location>
</feature>
<feature type="domain" description="Cation/H+ exchanger transmembrane" evidence="11">
    <location>
        <begin position="13"/>
        <end position="408"/>
    </location>
</feature>
<keyword evidence="3 10" id="KW-1003">Cell membrane</keyword>
<dbReference type="GO" id="GO:0005886">
    <property type="term" value="C:plasma membrane"/>
    <property type="evidence" value="ECO:0007669"/>
    <property type="project" value="UniProtKB-SubCell"/>
</dbReference>
<feature type="transmembrane region" description="Helical" evidence="10">
    <location>
        <begin position="55"/>
        <end position="72"/>
    </location>
</feature>
<comment type="subcellular location">
    <subcellularLocation>
        <location evidence="1 10">Cell membrane</location>
        <topology evidence="1 10">Multi-pass membrane protein</topology>
    </subcellularLocation>
</comment>
<evidence type="ECO:0000256" key="10">
    <source>
        <dbReference type="RuleBase" id="RU366002"/>
    </source>
</evidence>
<dbReference type="NCBIfam" id="TIGR00831">
    <property type="entry name" value="a_cpa1"/>
    <property type="match status" value="1"/>
</dbReference>
<gene>
    <name evidence="12" type="ORF">KK078_23145</name>
</gene>
<organism evidence="12 13">
    <name type="scientific">Dawidia soli</name>
    <dbReference type="NCBI Taxonomy" id="2782352"/>
    <lineage>
        <taxon>Bacteria</taxon>
        <taxon>Pseudomonadati</taxon>
        <taxon>Bacteroidota</taxon>
        <taxon>Cytophagia</taxon>
        <taxon>Cytophagales</taxon>
        <taxon>Chryseotaleaceae</taxon>
        <taxon>Dawidia</taxon>
    </lineage>
</organism>
<evidence type="ECO:0000256" key="9">
    <source>
        <dbReference type="ARBA" id="ARBA00023201"/>
    </source>
</evidence>
<evidence type="ECO:0000256" key="7">
    <source>
        <dbReference type="ARBA" id="ARBA00023065"/>
    </source>
</evidence>
<evidence type="ECO:0000256" key="8">
    <source>
        <dbReference type="ARBA" id="ARBA00023136"/>
    </source>
</evidence>
<reference evidence="12 13" key="1">
    <citation type="submission" date="2021-05" db="EMBL/GenBank/DDBJ databases">
        <title>A Polyphasic approach of four new species of the genus Ohtaekwangia: Ohtaekwangia histidinii sp. nov., Ohtaekwangia cretensis sp. nov., Ohtaekwangia indiensis sp. nov., Ohtaekwangia reichenbachii sp. nov. from diverse environment.</title>
        <authorList>
            <person name="Octaviana S."/>
        </authorList>
    </citation>
    <scope>NUCLEOTIDE SEQUENCE [LARGE SCALE GENOMIC DNA]</scope>
    <source>
        <strain evidence="12 13">PWU37</strain>
    </source>
</reference>
<feature type="transmembrane region" description="Helical" evidence="10">
    <location>
        <begin position="183"/>
        <end position="205"/>
    </location>
</feature>
<dbReference type="PANTHER" id="PTHR10110">
    <property type="entry name" value="SODIUM/HYDROGEN EXCHANGER"/>
    <property type="match status" value="1"/>
</dbReference>
<evidence type="ECO:0000256" key="5">
    <source>
        <dbReference type="ARBA" id="ARBA00022989"/>
    </source>
</evidence>
<dbReference type="InterPro" id="IPR018422">
    <property type="entry name" value="Cation/H_exchanger_CPA1"/>
</dbReference>
<dbReference type="PANTHER" id="PTHR10110:SF86">
    <property type="entry name" value="SODIUM_HYDROGEN EXCHANGER 7"/>
    <property type="match status" value="1"/>
</dbReference>
<keyword evidence="2 10" id="KW-0813">Transport</keyword>
<evidence type="ECO:0000313" key="13">
    <source>
        <dbReference type="Proteomes" id="UP001319180"/>
    </source>
</evidence>
<evidence type="ECO:0000313" key="12">
    <source>
        <dbReference type="EMBL" id="MBT1689478.1"/>
    </source>
</evidence>
<protein>
    <submittedName>
        <fullName evidence="12">Na+/H+ antiporter</fullName>
    </submittedName>
</protein>
<evidence type="ECO:0000256" key="1">
    <source>
        <dbReference type="ARBA" id="ARBA00004651"/>
    </source>
</evidence>
<feature type="transmembrane region" description="Helical" evidence="10">
    <location>
        <begin position="348"/>
        <end position="371"/>
    </location>
</feature>
<dbReference type="Gene3D" id="6.10.140.1330">
    <property type="match status" value="1"/>
</dbReference>
<dbReference type="GO" id="GO:0015385">
    <property type="term" value="F:sodium:proton antiporter activity"/>
    <property type="evidence" value="ECO:0007669"/>
    <property type="project" value="InterPro"/>
</dbReference>
<feature type="transmembrane region" description="Helical" evidence="10">
    <location>
        <begin position="383"/>
        <end position="406"/>
    </location>
</feature>
<feature type="transmembrane region" description="Helical" evidence="10">
    <location>
        <begin position="6"/>
        <end position="22"/>
    </location>
</feature>
<evidence type="ECO:0000256" key="2">
    <source>
        <dbReference type="ARBA" id="ARBA00022448"/>
    </source>
</evidence>
<feature type="transmembrane region" description="Helical" evidence="10">
    <location>
        <begin position="225"/>
        <end position="248"/>
    </location>
</feature>
<feature type="transmembrane region" description="Helical" evidence="10">
    <location>
        <begin position="303"/>
        <end position="336"/>
    </location>
</feature>
<keyword evidence="6 10" id="KW-0915">Sodium</keyword>
<dbReference type="RefSeq" id="WP_254092701.1">
    <property type="nucleotide sequence ID" value="NZ_JAHESC010000042.1"/>
</dbReference>
<keyword evidence="13" id="KW-1185">Reference proteome</keyword>
<feature type="transmembrane region" description="Helical" evidence="10">
    <location>
        <begin position="84"/>
        <end position="107"/>
    </location>
</feature>
<evidence type="ECO:0000256" key="6">
    <source>
        <dbReference type="ARBA" id="ARBA00023053"/>
    </source>
</evidence>
<proteinExistence type="inferred from homology"/>
<comment type="function">
    <text evidence="10">Na(+)/H(+) antiporter that extrudes sodium in exchange for external protons.</text>
</comment>
<keyword evidence="10" id="KW-0050">Antiport</keyword>